<sequence length="87" mass="10082">MNVHNENKLESNQWISARSTGEIFEFLCSKMLENECSRQLFLDRGSKFTVLERLGRKAAITICIVFKMSPIEEAELPLREQQLCDSE</sequence>
<proteinExistence type="predicted"/>
<dbReference type="Proteomes" id="UP000887565">
    <property type="component" value="Unplaced"/>
</dbReference>
<dbReference type="WBParaSite" id="nRc.2.0.1.t27859-RA">
    <property type="protein sequence ID" value="nRc.2.0.1.t27859-RA"/>
    <property type="gene ID" value="nRc.2.0.1.g27859"/>
</dbReference>
<accession>A0A915JNN7</accession>
<protein>
    <submittedName>
        <fullName evidence="2">Uncharacterized protein</fullName>
    </submittedName>
</protein>
<dbReference type="AlphaFoldDB" id="A0A915JNN7"/>
<organism evidence="1 2">
    <name type="scientific">Romanomermis culicivorax</name>
    <name type="common">Nematode worm</name>
    <dbReference type="NCBI Taxonomy" id="13658"/>
    <lineage>
        <taxon>Eukaryota</taxon>
        <taxon>Metazoa</taxon>
        <taxon>Ecdysozoa</taxon>
        <taxon>Nematoda</taxon>
        <taxon>Enoplea</taxon>
        <taxon>Dorylaimia</taxon>
        <taxon>Mermithida</taxon>
        <taxon>Mermithoidea</taxon>
        <taxon>Mermithidae</taxon>
        <taxon>Romanomermis</taxon>
    </lineage>
</organism>
<evidence type="ECO:0000313" key="1">
    <source>
        <dbReference type="Proteomes" id="UP000887565"/>
    </source>
</evidence>
<evidence type="ECO:0000313" key="2">
    <source>
        <dbReference type="WBParaSite" id="nRc.2.0.1.t27859-RA"/>
    </source>
</evidence>
<name>A0A915JNN7_ROMCU</name>
<reference evidence="2" key="1">
    <citation type="submission" date="2022-11" db="UniProtKB">
        <authorList>
            <consortium name="WormBaseParasite"/>
        </authorList>
    </citation>
    <scope>IDENTIFICATION</scope>
</reference>
<keyword evidence="1" id="KW-1185">Reference proteome</keyword>